<proteinExistence type="predicted"/>
<evidence type="ECO:0000313" key="1">
    <source>
        <dbReference type="EMBL" id="CAG8481482.1"/>
    </source>
</evidence>
<gene>
    <name evidence="1" type="ORF">RPERSI_LOCUS999</name>
</gene>
<accession>A0ACA9KLY7</accession>
<protein>
    <submittedName>
        <fullName evidence="1">15062_t:CDS:1</fullName>
    </submittedName>
</protein>
<comment type="caution">
    <text evidence="1">The sequence shown here is derived from an EMBL/GenBank/DDBJ whole genome shotgun (WGS) entry which is preliminary data.</text>
</comment>
<organism evidence="1 2">
    <name type="scientific">Racocetra persica</name>
    <dbReference type="NCBI Taxonomy" id="160502"/>
    <lineage>
        <taxon>Eukaryota</taxon>
        <taxon>Fungi</taxon>
        <taxon>Fungi incertae sedis</taxon>
        <taxon>Mucoromycota</taxon>
        <taxon>Glomeromycotina</taxon>
        <taxon>Glomeromycetes</taxon>
        <taxon>Diversisporales</taxon>
        <taxon>Gigasporaceae</taxon>
        <taxon>Racocetra</taxon>
    </lineage>
</organism>
<keyword evidence="2" id="KW-1185">Reference proteome</keyword>
<dbReference type="Proteomes" id="UP000789920">
    <property type="component" value="Unassembled WGS sequence"/>
</dbReference>
<name>A0ACA9KLY7_9GLOM</name>
<dbReference type="EMBL" id="CAJVQC010000820">
    <property type="protein sequence ID" value="CAG8481482.1"/>
    <property type="molecule type" value="Genomic_DNA"/>
</dbReference>
<evidence type="ECO:0000313" key="2">
    <source>
        <dbReference type="Proteomes" id="UP000789920"/>
    </source>
</evidence>
<sequence length="153" mass="17022">MNITSECEKSVPSEFISQDSQNLRGMIEELAQINSSDLKELGLKDKVIEFDKSFAREHILETLQELLPWDEMVSKNQEVTLPNQFVYSLPANSENFILSEGVAKQLGGEEVVPSPQVMPLASVTVPSENTGIHRKKAGRGHLVTRSNIEIEVS</sequence>
<reference evidence="1" key="1">
    <citation type="submission" date="2021-06" db="EMBL/GenBank/DDBJ databases">
        <authorList>
            <person name="Kallberg Y."/>
            <person name="Tangrot J."/>
            <person name="Rosling A."/>
        </authorList>
    </citation>
    <scope>NUCLEOTIDE SEQUENCE</scope>
    <source>
        <strain evidence="1">MA461A</strain>
    </source>
</reference>